<dbReference type="PANTHER" id="PTHR43394:SF1">
    <property type="entry name" value="ATP-BINDING CASSETTE SUB-FAMILY B MEMBER 10, MITOCHONDRIAL"/>
    <property type="match status" value="1"/>
</dbReference>
<evidence type="ECO:0000259" key="10">
    <source>
        <dbReference type="PROSITE" id="PS50929"/>
    </source>
</evidence>
<feature type="domain" description="ABC transporter" evidence="9">
    <location>
        <begin position="335"/>
        <end position="570"/>
    </location>
</feature>
<dbReference type="InterPro" id="IPR017871">
    <property type="entry name" value="ABC_transporter-like_CS"/>
</dbReference>
<evidence type="ECO:0000313" key="12">
    <source>
        <dbReference type="Proteomes" id="UP001371218"/>
    </source>
</evidence>
<feature type="transmembrane region" description="Helical" evidence="8">
    <location>
        <begin position="247"/>
        <end position="268"/>
    </location>
</feature>
<name>A0ABU9BHZ3_9BURK</name>
<dbReference type="RefSeq" id="WP_341423911.1">
    <property type="nucleotide sequence ID" value="NZ_JBBUTG010000001.1"/>
</dbReference>
<dbReference type="Proteomes" id="UP001371218">
    <property type="component" value="Unassembled WGS sequence"/>
</dbReference>
<comment type="caution">
    <text evidence="11">The sequence shown here is derived from an EMBL/GenBank/DDBJ whole genome shotgun (WGS) entry which is preliminary data.</text>
</comment>
<dbReference type="PROSITE" id="PS50929">
    <property type="entry name" value="ABC_TM1F"/>
    <property type="match status" value="1"/>
</dbReference>
<organism evidence="11 12">
    <name type="scientific">Ideonella lacteola</name>
    <dbReference type="NCBI Taxonomy" id="2984193"/>
    <lineage>
        <taxon>Bacteria</taxon>
        <taxon>Pseudomonadati</taxon>
        <taxon>Pseudomonadota</taxon>
        <taxon>Betaproteobacteria</taxon>
        <taxon>Burkholderiales</taxon>
        <taxon>Sphaerotilaceae</taxon>
        <taxon>Ideonella</taxon>
    </lineage>
</organism>
<keyword evidence="6 8" id="KW-1133">Transmembrane helix</keyword>
<keyword evidence="12" id="KW-1185">Reference proteome</keyword>
<evidence type="ECO:0000256" key="5">
    <source>
        <dbReference type="ARBA" id="ARBA00022840"/>
    </source>
</evidence>
<feature type="transmembrane region" description="Helical" evidence="8">
    <location>
        <begin position="160"/>
        <end position="178"/>
    </location>
</feature>
<dbReference type="Gene3D" id="1.20.1560.10">
    <property type="entry name" value="ABC transporter type 1, transmembrane domain"/>
    <property type="match status" value="1"/>
</dbReference>
<dbReference type="PROSITE" id="PS50893">
    <property type="entry name" value="ABC_TRANSPORTER_2"/>
    <property type="match status" value="1"/>
</dbReference>
<evidence type="ECO:0000256" key="6">
    <source>
        <dbReference type="ARBA" id="ARBA00022989"/>
    </source>
</evidence>
<dbReference type="Pfam" id="PF00005">
    <property type="entry name" value="ABC_tran"/>
    <property type="match status" value="1"/>
</dbReference>
<accession>A0ABU9BHZ3</accession>
<dbReference type="SMART" id="SM00382">
    <property type="entry name" value="AAA"/>
    <property type="match status" value="1"/>
</dbReference>
<feature type="transmembrane region" description="Helical" evidence="8">
    <location>
        <begin position="15"/>
        <end position="36"/>
    </location>
</feature>
<dbReference type="InterPro" id="IPR036640">
    <property type="entry name" value="ABC1_TM_sf"/>
</dbReference>
<sequence>MSLAALIRAFVRRHAAAYASAAVMLLGIALLTVWLPRQIGHLVDALVARQISQADLWRELGLLLAAGVGIYLLRVGWRVRLYAAAYQMGVELRRQLYQRLAHQGPRFYQTRRTGDLMALATNDVDAVEMAAGEAMLAGFDGTLTLVLVVTTMAIGVDWRLAAIALVPFPFMAWSFAWISSHVHGRSKEALDRFGDLNDHVQETLSGVRTLRALGLEARSAKVFAELAEKAADAAFWSQRWEARYEPAVGMTLATSVVLSLALGGWLVWHGELTIGQLTSFQLYLVQLIWPMFAAGWVLALWQRGRAAWGRLSAVLDEPLAIDDDGSIERVEPGELVLRDVRFAYPGAPRPALDGLSLHIAPGSTLGLVGPTGSGKSTLLKLLLRQWMPQAGHISWGDIKLPDYTLEALRAGIAWVPQEPILFSASVADNIAMARPGATREQVQAVAELAAVHDDIQRLPQGYETPVGERGVTLSGGQRQRVAIARALLADAPLLLLDDALSAVDTETEHRILAHLREQRKGRTVIVVSHRLSAVADADVVAVLRHGHLAERGTHAQLLDKGVEHSWYAQQWRIQQLKASLEQD</sequence>
<dbReference type="Gene3D" id="3.40.50.300">
    <property type="entry name" value="P-loop containing nucleotide triphosphate hydrolases"/>
    <property type="match status" value="1"/>
</dbReference>
<evidence type="ECO:0000256" key="7">
    <source>
        <dbReference type="ARBA" id="ARBA00023136"/>
    </source>
</evidence>
<dbReference type="PANTHER" id="PTHR43394">
    <property type="entry name" value="ATP-DEPENDENT PERMEASE MDL1, MITOCHONDRIAL"/>
    <property type="match status" value="1"/>
</dbReference>
<evidence type="ECO:0000313" key="11">
    <source>
        <dbReference type="EMBL" id="MEK8029574.1"/>
    </source>
</evidence>
<feature type="transmembrane region" description="Helical" evidence="8">
    <location>
        <begin position="280"/>
        <end position="301"/>
    </location>
</feature>
<dbReference type="EMBL" id="JBBUTG010000001">
    <property type="protein sequence ID" value="MEK8029574.1"/>
    <property type="molecule type" value="Genomic_DNA"/>
</dbReference>
<keyword evidence="4" id="KW-0547">Nucleotide-binding</keyword>
<reference evidence="11 12" key="1">
    <citation type="submission" date="2024-04" db="EMBL/GenBank/DDBJ databases">
        <title>Novel species of the genus Ideonella isolated from streams.</title>
        <authorList>
            <person name="Lu H."/>
        </authorList>
    </citation>
    <scope>NUCLEOTIDE SEQUENCE [LARGE SCALE GENOMIC DNA]</scope>
    <source>
        <strain evidence="11 12">DXS29W</strain>
    </source>
</reference>
<dbReference type="InterPro" id="IPR039421">
    <property type="entry name" value="Type_1_exporter"/>
</dbReference>
<keyword evidence="2" id="KW-1003">Cell membrane</keyword>
<evidence type="ECO:0000256" key="1">
    <source>
        <dbReference type="ARBA" id="ARBA00004651"/>
    </source>
</evidence>
<dbReference type="InterPro" id="IPR003593">
    <property type="entry name" value="AAA+_ATPase"/>
</dbReference>
<evidence type="ECO:0000256" key="3">
    <source>
        <dbReference type="ARBA" id="ARBA00022692"/>
    </source>
</evidence>
<dbReference type="Pfam" id="PF00664">
    <property type="entry name" value="ABC_membrane"/>
    <property type="match status" value="1"/>
</dbReference>
<dbReference type="SUPFAM" id="SSF90123">
    <property type="entry name" value="ABC transporter transmembrane region"/>
    <property type="match status" value="1"/>
</dbReference>
<dbReference type="InterPro" id="IPR011527">
    <property type="entry name" value="ABC1_TM_dom"/>
</dbReference>
<protein>
    <submittedName>
        <fullName evidence="11">ABC transporter transmembrane domain-containing protein</fullName>
    </submittedName>
</protein>
<keyword evidence="3 8" id="KW-0812">Transmembrane</keyword>
<evidence type="ECO:0000256" key="2">
    <source>
        <dbReference type="ARBA" id="ARBA00022475"/>
    </source>
</evidence>
<comment type="subcellular location">
    <subcellularLocation>
        <location evidence="1">Cell membrane</location>
        <topology evidence="1">Multi-pass membrane protein</topology>
    </subcellularLocation>
</comment>
<dbReference type="InterPro" id="IPR003439">
    <property type="entry name" value="ABC_transporter-like_ATP-bd"/>
</dbReference>
<feature type="domain" description="ABC transmembrane type-1" evidence="10">
    <location>
        <begin position="21"/>
        <end position="303"/>
    </location>
</feature>
<keyword evidence="5" id="KW-0067">ATP-binding</keyword>
<dbReference type="PROSITE" id="PS00211">
    <property type="entry name" value="ABC_TRANSPORTER_1"/>
    <property type="match status" value="1"/>
</dbReference>
<dbReference type="CDD" id="cd18541">
    <property type="entry name" value="ABC_6TM_TmrB_like"/>
    <property type="match status" value="1"/>
</dbReference>
<dbReference type="SUPFAM" id="SSF52540">
    <property type="entry name" value="P-loop containing nucleoside triphosphate hydrolases"/>
    <property type="match status" value="1"/>
</dbReference>
<evidence type="ECO:0000256" key="4">
    <source>
        <dbReference type="ARBA" id="ARBA00022741"/>
    </source>
</evidence>
<gene>
    <name evidence="11" type="ORF">AACH06_01970</name>
</gene>
<dbReference type="InterPro" id="IPR027417">
    <property type="entry name" value="P-loop_NTPase"/>
</dbReference>
<feature type="transmembrane region" description="Helical" evidence="8">
    <location>
        <begin position="56"/>
        <end position="73"/>
    </location>
</feature>
<evidence type="ECO:0000259" key="9">
    <source>
        <dbReference type="PROSITE" id="PS50893"/>
    </source>
</evidence>
<keyword evidence="7 8" id="KW-0472">Membrane</keyword>
<evidence type="ECO:0000256" key="8">
    <source>
        <dbReference type="SAM" id="Phobius"/>
    </source>
</evidence>
<proteinExistence type="predicted"/>
<feature type="transmembrane region" description="Helical" evidence="8">
    <location>
        <begin position="134"/>
        <end position="154"/>
    </location>
</feature>